<dbReference type="KEGG" id="pmak:PMPD1_1740"/>
<dbReference type="EMBL" id="CP054212">
    <property type="protein sequence ID" value="QKJ86690.1"/>
    <property type="molecule type" value="Genomic_DNA"/>
</dbReference>
<dbReference type="AlphaFoldDB" id="A0A6M8UG40"/>
<dbReference type="InterPro" id="IPR041599">
    <property type="entry name" value="Gp138_N"/>
</dbReference>
<dbReference type="InterPro" id="IPR037026">
    <property type="entry name" value="Vgr_OB-fold_dom_sf"/>
</dbReference>
<organism evidence="2 3">
    <name type="scientific">Paramixta manurensis</name>
    <dbReference type="NCBI Taxonomy" id="2740817"/>
    <lineage>
        <taxon>Bacteria</taxon>
        <taxon>Pseudomonadati</taxon>
        <taxon>Pseudomonadota</taxon>
        <taxon>Gammaproteobacteria</taxon>
        <taxon>Enterobacterales</taxon>
        <taxon>Erwiniaceae</taxon>
        <taxon>Paramixta</taxon>
    </lineage>
</organism>
<dbReference type="Pfam" id="PF18352">
    <property type="entry name" value="Gp138_N"/>
    <property type="match status" value="1"/>
</dbReference>
<name>A0A6M8UG40_9GAMM</name>
<dbReference type="RefSeq" id="WP_173633694.1">
    <property type="nucleotide sequence ID" value="NZ_CP054212.1"/>
</dbReference>
<evidence type="ECO:0000313" key="2">
    <source>
        <dbReference type="EMBL" id="QKJ86690.1"/>
    </source>
</evidence>
<reference evidence="2 3" key="1">
    <citation type="submission" date="2020-06" db="EMBL/GenBank/DDBJ databases">
        <title>Genome sequence of Paramixta manurensis strain PD-1.</title>
        <authorList>
            <person name="Lee C.W."/>
            <person name="Kim J."/>
        </authorList>
    </citation>
    <scope>NUCLEOTIDE SEQUENCE [LARGE SCALE GENOMIC DNA]</scope>
    <source>
        <strain evidence="2 3">PD-1</strain>
    </source>
</reference>
<dbReference type="Gene3D" id="2.40.50.230">
    <property type="entry name" value="Gp5 N-terminal domain"/>
    <property type="match status" value="1"/>
</dbReference>
<accession>A0A6M8UG40</accession>
<protein>
    <submittedName>
        <fullName evidence="2">Baseplate assembly protein</fullName>
    </submittedName>
</protein>
<feature type="domain" description="Phage protein Gp138 N-terminal" evidence="1">
    <location>
        <begin position="26"/>
        <end position="114"/>
    </location>
</feature>
<dbReference type="Proteomes" id="UP000505325">
    <property type="component" value="Chromosome"/>
</dbReference>
<gene>
    <name evidence="2" type="ORF">PMPD1_1740</name>
</gene>
<keyword evidence="3" id="KW-1185">Reference proteome</keyword>
<evidence type="ECO:0000259" key="1">
    <source>
        <dbReference type="Pfam" id="PF18352"/>
    </source>
</evidence>
<sequence length="224" mass="23838">MADKSDFIEALTQVIGGELDQVNTAIPCTILEYNNGRVTVRPDGEKRYPDGDSNAYPILHNQRFVWPKFANGQAGIKGPVTVGDKGLLIVCQQSIDDPDDLRRFDLIDSYVIPGGDYDDSVPGNNDMRLYFGKAFLAFDEAGKLLINAPGGVEETTPLHLLKGKLTVQQLLTYQGGMTGTGGNGSVATINGTMQVTGDVVINGIKISTHKHAGDSGGTTGGPQN</sequence>
<evidence type="ECO:0000313" key="3">
    <source>
        <dbReference type="Proteomes" id="UP000505325"/>
    </source>
</evidence>
<proteinExistence type="predicted"/>